<sequence>MARQYGFSALSPEVLDKVLEDFYPVKFLNKREWFSFAIEDRFTVLTDNFFRAREFCLGLRLLDKQCNRLVTPHIYSHFVLPLHPEKTFLQRLQATKHQPTLIKELFLQPPDRRDDKFQKKVVNALRPFLVACSNLRNIHIVDAPNVFWNVKKPQVHQLLRGVNSLSSLTLQFVANSRVHTTLGAILTGLAHLAGQLEHLDVEFYIDLSWGGIDKGPITFPDYSFPSLRKLALRNSSSSFSEAILSRINCGGTHPNCTVEAPCVPLRSLTLAARGLDIPTLLKINNLGLTLTSLEIFPRDSSDPHSLPSQVFELCPKLEKFVHYAWFPLSALSCLPEALHVLGLGFDEDGLGQTHVTDAKQLVDFIKDTERRKGLKELYVDVVVEKKKMKELREVCAENGIALRGYWNKGTELYLQFLGPDSLDTSDEGEGYDYYH</sequence>
<protein>
    <submittedName>
        <fullName evidence="1">Uncharacterized protein</fullName>
    </submittedName>
</protein>
<dbReference type="Proteomes" id="UP000308600">
    <property type="component" value="Unassembled WGS sequence"/>
</dbReference>
<name>A0ACD3ADT0_9AGAR</name>
<reference evidence="1 2" key="1">
    <citation type="journal article" date="2019" name="Nat. Ecol. Evol.">
        <title>Megaphylogeny resolves global patterns of mushroom evolution.</title>
        <authorList>
            <person name="Varga T."/>
            <person name="Krizsan K."/>
            <person name="Foldi C."/>
            <person name="Dima B."/>
            <person name="Sanchez-Garcia M."/>
            <person name="Sanchez-Ramirez S."/>
            <person name="Szollosi G.J."/>
            <person name="Szarkandi J.G."/>
            <person name="Papp V."/>
            <person name="Albert L."/>
            <person name="Andreopoulos W."/>
            <person name="Angelini C."/>
            <person name="Antonin V."/>
            <person name="Barry K.W."/>
            <person name="Bougher N.L."/>
            <person name="Buchanan P."/>
            <person name="Buyck B."/>
            <person name="Bense V."/>
            <person name="Catcheside P."/>
            <person name="Chovatia M."/>
            <person name="Cooper J."/>
            <person name="Damon W."/>
            <person name="Desjardin D."/>
            <person name="Finy P."/>
            <person name="Geml J."/>
            <person name="Haridas S."/>
            <person name="Hughes K."/>
            <person name="Justo A."/>
            <person name="Karasinski D."/>
            <person name="Kautmanova I."/>
            <person name="Kiss B."/>
            <person name="Kocsube S."/>
            <person name="Kotiranta H."/>
            <person name="LaButti K.M."/>
            <person name="Lechner B.E."/>
            <person name="Liimatainen K."/>
            <person name="Lipzen A."/>
            <person name="Lukacs Z."/>
            <person name="Mihaltcheva S."/>
            <person name="Morgado L.N."/>
            <person name="Niskanen T."/>
            <person name="Noordeloos M.E."/>
            <person name="Ohm R.A."/>
            <person name="Ortiz-Santana B."/>
            <person name="Ovrebo C."/>
            <person name="Racz N."/>
            <person name="Riley R."/>
            <person name="Savchenko A."/>
            <person name="Shiryaev A."/>
            <person name="Soop K."/>
            <person name="Spirin V."/>
            <person name="Szebenyi C."/>
            <person name="Tomsovsky M."/>
            <person name="Tulloss R.E."/>
            <person name="Uehling J."/>
            <person name="Grigoriev I.V."/>
            <person name="Vagvolgyi C."/>
            <person name="Papp T."/>
            <person name="Martin F.M."/>
            <person name="Miettinen O."/>
            <person name="Hibbett D.S."/>
            <person name="Nagy L.G."/>
        </authorList>
    </citation>
    <scope>NUCLEOTIDE SEQUENCE [LARGE SCALE GENOMIC DNA]</scope>
    <source>
        <strain evidence="1 2">NL-1719</strain>
    </source>
</reference>
<evidence type="ECO:0000313" key="2">
    <source>
        <dbReference type="Proteomes" id="UP000308600"/>
    </source>
</evidence>
<evidence type="ECO:0000313" key="1">
    <source>
        <dbReference type="EMBL" id="TFK63902.1"/>
    </source>
</evidence>
<proteinExistence type="predicted"/>
<dbReference type="EMBL" id="ML208499">
    <property type="protein sequence ID" value="TFK63902.1"/>
    <property type="molecule type" value="Genomic_DNA"/>
</dbReference>
<gene>
    <name evidence="1" type="ORF">BDN72DRAFT_847182</name>
</gene>
<organism evidence="1 2">
    <name type="scientific">Pluteus cervinus</name>
    <dbReference type="NCBI Taxonomy" id="181527"/>
    <lineage>
        <taxon>Eukaryota</taxon>
        <taxon>Fungi</taxon>
        <taxon>Dikarya</taxon>
        <taxon>Basidiomycota</taxon>
        <taxon>Agaricomycotina</taxon>
        <taxon>Agaricomycetes</taxon>
        <taxon>Agaricomycetidae</taxon>
        <taxon>Agaricales</taxon>
        <taxon>Pluteineae</taxon>
        <taxon>Pluteaceae</taxon>
        <taxon>Pluteus</taxon>
    </lineage>
</organism>
<keyword evidence="2" id="KW-1185">Reference proteome</keyword>
<accession>A0ACD3ADT0</accession>